<sequence>MPESENDFMASSSQTDAILLRRVAFAGVLAQVRIRLNSVYCLKQSETVNQCFLIIEFRTQCGVTDLCWCHYCAPLGEHP</sequence>
<dbReference type="EMBL" id="JYDL01000249">
    <property type="protein sequence ID" value="KRX12904.1"/>
    <property type="molecule type" value="Genomic_DNA"/>
</dbReference>
<evidence type="ECO:0000313" key="2">
    <source>
        <dbReference type="Proteomes" id="UP000054630"/>
    </source>
</evidence>
<keyword evidence="2" id="KW-1185">Reference proteome</keyword>
<proteinExistence type="predicted"/>
<dbReference type="AlphaFoldDB" id="A0A0V0RF75"/>
<accession>A0A0V0RF75</accession>
<organism evidence="1 2">
    <name type="scientific">Trichinella nelsoni</name>
    <dbReference type="NCBI Taxonomy" id="6336"/>
    <lineage>
        <taxon>Eukaryota</taxon>
        <taxon>Metazoa</taxon>
        <taxon>Ecdysozoa</taxon>
        <taxon>Nematoda</taxon>
        <taxon>Enoplea</taxon>
        <taxon>Dorylaimia</taxon>
        <taxon>Trichinellida</taxon>
        <taxon>Trichinellidae</taxon>
        <taxon>Trichinella</taxon>
    </lineage>
</organism>
<comment type="caution">
    <text evidence="1">The sequence shown here is derived from an EMBL/GenBank/DDBJ whole genome shotgun (WGS) entry which is preliminary data.</text>
</comment>
<reference evidence="1 2" key="1">
    <citation type="submission" date="2015-01" db="EMBL/GenBank/DDBJ databases">
        <title>Evolution of Trichinella species and genotypes.</title>
        <authorList>
            <person name="Korhonen P.K."/>
            <person name="Edoardo P."/>
            <person name="Giuseppe L.R."/>
            <person name="Gasser R.B."/>
        </authorList>
    </citation>
    <scope>NUCLEOTIDE SEQUENCE [LARGE SCALE GENOMIC DNA]</scope>
    <source>
        <strain evidence="1">ISS37</strain>
    </source>
</reference>
<gene>
    <name evidence="1" type="ORF">T07_9745</name>
</gene>
<protein>
    <submittedName>
        <fullName evidence="1">Uncharacterized protein</fullName>
    </submittedName>
</protein>
<evidence type="ECO:0000313" key="1">
    <source>
        <dbReference type="EMBL" id="KRX12904.1"/>
    </source>
</evidence>
<dbReference type="OrthoDB" id="10429150at2759"/>
<name>A0A0V0RF75_9BILA</name>
<dbReference type="Proteomes" id="UP000054630">
    <property type="component" value="Unassembled WGS sequence"/>
</dbReference>